<keyword evidence="4" id="KW-1185">Reference proteome</keyword>
<proteinExistence type="predicted"/>
<comment type="caution">
    <text evidence="3">The sequence shown here is derived from an EMBL/GenBank/DDBJ whole genome shotgun (WGS) entry which is preliminary data.</text>
</comment>
<feature type="domain" description="HTH merR-type" evidence="2">
    <location>
        <begin position="9"/>
        <end position="79"/>
    </location>
</feature>
<evidence type="ECO:0000256" key="1">
    <source>
        <dbReference type="ARBA" id="ARBA00023125"/>
    </source>
</evidence>
<accession>A0ABW9FHY0</accession>
<sequence length="353" mass="36886">MNAPGPDDLVTIGAFARATGLTPSALRFYDDSGLLAPAHIDPATGYRYYAAAQRARASTIRRLRAIDVPLDVVTRVLAADPDEASQLLDAHVRVLQERAADAAAEAEAVKAALALGRRHPRVALPGRLLADAVERVLPAVSEDPEFPVLTGIFVELSGAAVTVTATDRYRLSTRSLAVAGNASPWSAVLPARALAALVPWFAGSADLALERQDDTVVLSVDGEERRCAVLPGSFPDYAAMLAALPPASTRVVVARDELLGVVEGLPAGTIRCVVAPHGIAVGTSAGPERWLDARVTGPGPELFFRRDNLRSALVTAVGPDLMLDISAADMPVVIRSATDGDLTTLAMPTASGT</sequence>
<dbReference type="InterPro" id="IPR046938">
    <property type="entry name" value="DNA_clamp_sf"/>
</dbReference>
<dbReference type="EMBL" id="JBDLNV010000006">
    <property type="protein sequence ID" value="MFM1725185.1"/>
    <property type="molecule type" value="Genomic_DNA"/>
</dbReference>
<dbReference type="SMART" id="SM00422">
    <property type="entry name" value="HTH_MERR"/>
    <property type="match status" value="1"/>
</dbReference>
<dbReference type="Pfam" id="PF13411">
    <property type="entry name" value="MerR_1"/>
    <property type="match status" value="1"/>
</dbReference>
<dbReference type="PROSITE" id="PS50937">
    <property type="entry name" value="HTH_MERR_2"/>
    <property type="match status" value="1"/>
</dbReference>
<name>A0ABW9FHY0_9NOCA</name>
<gene>
    <name evidence="3" type="ORF">ABEU20_003789</name>
</gene>
<dbReference type="InterPro" id="IPR047057">
    <property type="entry name" value="MerR_fam"/>
</dbReference>
<dbReference type="InterPro" id="IPR009061">
    <property type="entry name" value="DNA-bd_dom_put_sf"/>
</dbReference>
<reference evidence="3 4" key="1">
    <citation type="submission" date="2023-11" db="EMBL/GenBank/DDBJ databases">
        <authorList>
            <person name="Val-Calvo J."/>
            <person name="Scortti M."/>
            <person name="Vazquez-Boland J."/>
        </authorList>
    </citation>
    <scope>NUCLEOTIDE SEQUENCE [LARGE SCALE GENOMIC DNA]</scope>
    <source>
        <strain evidence="3 4">PAM 2766</strain>
    </source>
</reference>
<dbReference type="Proteomes" id="UP001629745">
    <property type="component" value="Unassembled WGS sequence"/>
</dbReference>
<dbReference type="PROSITE" id="PS00552">
    <property type="entry name" value="HTH_MERR_1"/>
    <property type="match status" value="1"/>
</dbReference>
<dbReference type="SMART" id="SM00480">
    <property type="entry name" value="POL3Bc"/>
    <property type="match status" value="1"/>
</dbReference>
<evidence type="ECO:0000313" key="3">
    <source>
        <dbReference type="EMBL" id="MFM1725185.1"/>
    </source>
</evidence>
<dbReference type="RefSeq" id="WP_420165680.1">
    <property type="nucleotide sequence ID" value="NZ_JBDLNV010000006.1"/>
</dbReference>
<organism evidence="3 4">
    <name type="scientific">Rhodococcus parequi</name>
    <dbReference type="NCBI Taxonomy" id="3137122"/>
    <lineage>
        <taxon>Bacteria</taxon>
        <taxon>Bacillati</taxon>
        <taxon>Actinomycetota</taxon>
        <taxon>Actinomycetes</taxon>
        <taxon>Mycobacteriales</taxon>
        <taxon>Nocardiaceae</taxon>
        <taxon>Rhodococcus</taxon>
    </lineage>
</organism>
<dbReference type="SUPFAM" id="SSF46955">
    <property type="entry name" value="Putative DNA-binding domain"/>
    <property type="match status" value="1"/>
</dbReference>
<dbReference type="PANTHER" id="PTHR30204">
    <property type="entry name" value="REDOX-CYCLING DRUG-SENSING TRANSCRIPTIONAL ACTIVATOR SOXR"/>
    <property type="match status" value="1"/>
</dbReference>
<evidence type="ECO:0000313" key="4">
    <source>
        <dbReference type="Proteomes" id="UP001629745"/>
    </source>
</evidence>
<dbReference type="SUPFAM" id="SSF55979">
    <property type="entry name" value="DNA clamp"/>
    <property type="match status" value="1"/>
</dbReference>
<dbReference type="InterPro" id="IPR022637">
    <property type="entry name" value="DNA_polIII_beta_cen"/>
</dbReference>
<dbReference type="PANTHER" id="PTHR30204:SF97">
    <property type="entry name" value="MERR FAMILY REGULATORY PROTEIN"/>
    <property type="match status" value="1"/>
</dbReference>
<keyword evidence="1" id="KW-0238">DNA-binding</keyword>
<dbReference type="InterPro" id="IPR001001">
    <property type="entry name" value="DNA_polIII_beta"/>
</dbReference>
<evidence type="ECO:0000259" key="2">
    <source>
        <dbReference type="PROSITE" id="PS50937"/>
    </source>
</evidence>
<dbReference type="Gene3D" id="3.10.150.10">
    <property type="entry name" value="DNA Polymerase III, subunit A, domain 2"/>
    <property type="match status" value="1"/>
</dbReference>
<dbReference type="Pfam" id="PF02767">
    <property type="entry name" value="DNA_pol3_beta_2"/>
    <property type="match status" value="1"/>
</dbReference>
<dbReference type="Gene3D" id="1.10.1660.10">
    <property type="match status" value="1"/>
</dbReference>
<protein>
    <submittedName>
        <fullName evidence="3">MerR family transcriptional regulator</fullName>
    </submittedName>
</protein>
<dbReference type="InterPro" id="IPR000551">
    <property type="entry name" value="MerR-type_HTH_dom"/>
</dbReference>